<feature type="transmembrane region" description="Helical" evidence="12">
    <location>
        <begin position="861"/>
        <end position="880"/>
    </location>
</feature>
<comment type="function">
    <text evidence="12">Ethanolamine phosphate transferase involved in glycosylphosphatidylinositol-anchor biosynthesis. Transfers ethanolamine phosphate to the first alpha-1,4-linked mannose of the glycosylphosphatidylinositol precursor of GPI-anchor.</text>
</comment>
<evidence type="ECO:0000256" key="4">
    <source>
        <dbReference type="ARBA" id="ARBA00020831"/>
    </source>
</evidence>
<dbReference type="SUPFAM" id="SSF53649">
    <property type="entry name" value="Alkaline phosphatase-like"/>
    <property type="match status" value="1"/>
</dbReference>
<dbReference type="GO" id="GO:0006506">
    <property type="term" value="P:GPI anchor biosynthetic process"/>
    <property type="evidence" value="ECO:0007669"/>
    <property type="project" value="UniProtKB-UniPathway"/>
</dbReference>
<evidence type="ECO:0000256" key="6">
    <source>
        <dbReference type="ARBA" id="ARBA00022679"/>
    </source>
</evidence>
<keyword evidence="7 12" id="KW-0812">Transmembrane</keyword>
<dbReference type="PANTHER" id="PTHR12250">
    <property type="entry name" value="PHOSPHATIDYLINOSITOL GLYCAN, CLASS N"/>
    <property type="match status" value="1"/>
</dbReference>
<dbReference type="KEGG" id="tet:TTHERM_00825260"/>
<dbReference type="OMA" id="HIMLTTS"/>
<dbReference type="AlphaFoldDB" id="I7LSW2"/>
<feature type="transmembrane region" description="Helical" evidence="12">
    <location>
        <begin position="666"/>
        <end position="685"/>
    </location>
</feature>
<feature type="transmembrane region" description="Helical" evidence="12">
    <location>
        <begin position="900"/>
        <end position="923"/>
    </location>
</feature>
<gene>
    <name evidence="14" type="ORF">TTHERM_00825260</name>
</gene>
<dbReference type="STRING" id="312017.I7LSW2"/>
<dbReference type="UniPathway" id="UPA00196"/>
<dbReference type="HOGENOM" id="CLU_007676_0_0_1"/>
<evidence type="ECO:0000256" key="1">
    <source>
        <dbReference type="ARBA" id="ARBA00004477"/>
    </source>
</evidence>
<dbReference type="InterPro" id="IPR017852">
    <property type="entry name" value="GPI_EtnP_transferase_1_C"/>
</dbReference>
<evidence type="ECO:0000256" key="12">
    <source>
        <dbReference type="RuleBase" id="RU367138"/>
    </source>
</evidence>
<dbReference type="InterPro" id="IPR037671">
    <property type="entry name" value="PIGN_N"/>
</dbReference>
<feature type="transmembrane region" description="Helical" evidence="12">
    <location>
        <begin position="771"/>
        <end position="795"/>
    </location>
</feature>
<dbReference type="eggNOG" id="KOG2124">
    <property type="taxonomic scope" value="Eukaryota"/>
</dbReference>
<feature type="transmembrane region" description="Helical" evidence="12">
    <location>
        <begin position="637"/>
        <end position="660"/>
    </location>
</feature>
<evidence type="ECO:0000256" key="7">
    <source>
        <dbReference type="ARBA" id="ARBA00022692"/>
    </source>
</evidence>
<feature type="transmembrane region" description="Helical" evidence="12">
    <location>
        <begin position="581"/>
        <end position="602"/>
    </location>
</feature>
<dbReference type="CDD" id="cd16020">
    <property type="entry name" value="GPI_EPT_1"/>
    <property type="match status" value="1"/>
</dbReference>
<dbReference type="InParanoid" id="I7LSW2"/>
<keyword evidence="11" id="KW-0325">Glycoprotein</keyword>
<evidence type="ECO:0000256" key="10">
    <source>
        <dbReference type="ARBA" id="ARBA00023136"/>
    </source>
</evidence>
<dbReference type="EMBL" id="GG662507">
    <property type="protein sequence ID" value="EAR83731.1"/>
    <property type="molecule type" value="Genomic_DNA"/>
</dbReference>
<evidence type="ECO:0000256" key="9">
    <source>
        <dbReference type="ARBA" id="ARBA00022989"/>
    </source>
</evidence>
<dbReference type="GO" id="GO:0005789">
    <property type="term" value="C:endoplasmic reticulum membrane"/>
    <property type="evidence" value="ECO:0007669"/>
    <property type="project" value="UniProtKB-SubCell"/>
</dbReference>
<evidence type="ECO:0000256" key="11">
    <source>
        <dbReference type="ARBA" id="ARBA00023180"/>
    </source>
</evidence>
<keyword evidence="5 12" id="KW-0337">GPI-anchor biosynthesis</keyword>
<evidence type="ECO:0000256" key="5">
    <source>
        <dbReference type="ARBA" id="ARBA00022502"/>
    </source>
</evidence>
<dbReference type="OrthoDB" id="2748310at2759"/>
<dbReference type="PANTHER" id="PTHR12250:SF0">
    <property type="entry name" value="GPI ETHANOLAMINE PHOSPHATE TRANSFERASE 1"/>
    <property type="match status" value="1"/>
</dbReference>
<dbReference type="InterPro" id="IPR017850">
    <property type="entry name" value="Alkaline_phosphatase_core_sf"/>
</dbReference>
<feature type="domain" description="GPI ethanolamine phosphate transferase 1 C-terminal" evidence="13">
    <location>
        <begin position="527"/>
        <end position="961"/>
    </location>
</feature>
<evidence type="ECO:0000313" key="15">
    <source>
        <dbReference type="Proteomes" id="UP000009168"/>
    </source>
</evidence>
<reference evidence="15" key="1">
    <citation type="journal article" date="2006" name="PLoS Biol.">
        <title>Macronuclear genome sequence of the ciliate Tetrahymena thermophila, a model eukaryote.</title>
        <authorList>
            <person name="Eisen J.A."/>
            <person name="Coyne R.S."/>
            <person name="Wu M."/>
            <person name="Wu D."/>
            <person name="Thiagarajan M."/>
            <person name="Wortman J.R."/>
            <person name="Badger J.H."/>
            <person name="Ren Q."/>
            <person name="Amedeo P."/>
            <person name="Jones K.M."/>
            <person name="Tallon L.J."/>
            <person name="Delcher A.L."/>
            <person name="Salzberg S.L."/>
            <person name="Silva J.C."/>
            <person name="Haas B.J."/>
            <person name="Majoros W.H."/>
            <person name="Farzad M."/>
            <person name="Carlton J.M."/>
            <person name="Smith R.K. Jr."/>
            <person name="Garg J."/>
            <person name="Pearlman R.E."/>
            <person name="Karrer K.M."/>
            <person name="Sun L."/>
            <person name="Manning G."/>
            <person name="Elde N.C."/>
            <person name="Turkewitz A.P."/>
            <person name="Asai D.J."/>
            <person name="Wilkes D.E."/>
            <person name="Wang Y."/>
            <person name="Cai H."/>
            <person name="Collins K."/>
            <person name="Stewart B.A."/>
            <person name="Lee S.R."/>
            <person name="Wilamowska K."/>
            <person name="Weinberg Z."/>
            <person name="Ruzzo W.L."/>
            <person name="Wloga D."/>
            <person name="Gaertig J."/>
            <person name="Frankel J."/>
            <person name="Tsao C.-C."/>
            <person name="Gorovsky M.A."/>
            <person name="Keeling P.J."/>
            <person name="Waller R.F."/>
            <person name="Patron N.J."/>
            <person name="Cherry J.M."/>
            <person name="Stover N.A."/>
            <person name="Krieger C.J."/>
            <person name="del Toro C."/>
            <person name="Ryder H.F."/>
            <person name="Williamson S.C."/>
            <person name="Barbeau R.A."/>
            <person name="Hamilton E.P."/>
            <person name="Orias E."/>
        </authorList>
    </citation>
    <scope>NUCLEOTIDE SEQUENCE [LARGE SCALE GENOMIC DNA]</scope>
    <source>
        <strain evidence="15">SB210</strain>
    </source>
</reference>
<keyword evidence="10 12" id="KW-0472">Membrane</keyword>
<dbReference type="InterPro" id="IPR007070">
    <property type="entry name" value="GPI_EtnP_transferase_1"/>
</dbReference>
<dbReference type="Pfam" id="PF04987">
    <property type="entry name" value="PigN"/>
    <property type="match status" value="1"/>
</dbReference>
<comment type="pathway">
    <text evidence="2 12">Glycolipid biosynthesis; glycosylphosphatidylinositol-anchor biosynthesis.</text>
</comment>
<comment type="subcellular location">
    <subcellularLocation>
        <location evidence="1 12">Endoplasmic reticulum membrane</location>
        <topology evidence="1 12">Multi-pass membrane protein</topology>
    </subcellularLocation>
</comment>
<feature type="transmembrane region" description="Helical" evidence="12">
    <location>
        <begin position="55"/>
        <end position="75"/>
    </location>
</feature>
<keyword evidence="15" id="KW-1185">Reference proteome</keyword>
<sequence>MYAKSEYHDISQQHEQIEEISQDNQTYIIKSLDIESNLVAKAEDVIKRQKKQNTFLWLTIGFSAVFHLVFLFSVFDVYIQAWKPLGMTPIESLNKSRFAKRVVIFQYDGGRADIIYGLQNKSYEPEIGKPRVPLIHNRIKEGKANFGIQHAIVPTESRVCVQNMMGGYQEDMTAILSGWTSPGPLKYDKLFNYVQAGLFFGPELLHNIFESSRCPSCVRADIYPDSAVNYNDHKQASTFDQLIYQKVTRLFNNGTMEKGEVPHKLLKEYVTLKEDQQKLQSEQLLIYMNWISSDAIGPAFKPINKEYHQSILTTGKLIEKVEEKIRNYYKDDGETVFILLSDHGMADNGAHGDGNPQNTFTPFVIWGASIKPAENELDPENPETHDEFSKKWGLTMKKRVDIDQNQLPSLISVLLGIPIPTNNEGVLPLHVLNINDLQKAYALIQNAFQLQKIYEKIQQLVQSKQKWFFTEYKYSPQYVFDSLTQLKQQVDKLETVTDNGKFTSEQQKEELKKIISDTYDELDNIKNGIVYLKLYQKQILQAVVGTGYASFMLLCLIAVFRYNNTSEEIESKIITQNKIPFYKNVCLILVILFGLFSLIYLNLTESKLVYYAYFGLPLYFLYQFYQQRSFLNQGWDFGILKQVACYILIAIAGQCLMYSFYERQFIGYNFIAVSIFSLIHAKYSFGKISNKTIAWSILCLMISVFPILPPISIANDIWYAIGFAAISITVFYFSFFYFKQELEKSVKVMTVLTLYCGGISLYLRTVSSSTVPYLVFGINWVILFSLIGSVCFLNLHKNSDSNLRLYSLVVVMCNLSLLFGISYDNLFYIIFACLLKAWIEHEKEISVLFQTDKIVPYHFYLLFKFILLMNISFFGIQDIVSLGSFNYESVTRFLANLNEVVTLALMVFNLAFPFLCGSSAFVIICRSAYQKLKSVGLFIISLIYAEIMTINFFLMVKTEGSWQTKGTSVARFVLSSMLVFLYTLLFFIAHYLFKFTKIQQV</sequence>
<dbReference type="GO" id="GO:0051377">
    <property type="term" value="F:mannose-ethanolamine phosphotransferase activity"/>
    <property type="evidence" value="ECO:0007669"/>
    <property type="project" value="UniProtKB-UniRule"/>
</dbReference>
<keyword evidence="6 12" id="KW-0808">Transferase</keyword>
<dbReference type="Gene3D" id="3.40.720.10">
    <property type="entry name" value="Alkaline Phosphatase, subunit A"/>
    <property type="match status" value="1"/>
</dbReference>
<proteinExistence type="inferred from homology"/>
<dbReference type="RefSeq" id="XP_001031394.1">
    <property type="nucleotide sequence ID" value="XM_001031394.1"/>
</dbReference>
<comment type="similarity">
    <text evidence="3 12">Belongs to the PIGG/PIGN/PIGO family. PIGN subfamily.</text>
</comment>
<feature type="transmembrane region" description="Helical" evidence="12">
    <location>
        <begin position="802"/>
        <end position="819"/>
    </location>
</feature>
<evidence type="ECO:0000259" key="13">
    <source>
        <dbReference type="Pfam" id="PF04987"/>
    </source>
</evidence>
<keyword evidence="9 12" id="KW-1133">Transmembrane helix</keyword>
<protein>
    <recommendedName>
        <fullName evidence="4 12">GPI ethanolamine phosphate transferase 1</fullName>
        <ecNumber evidence="12">2.-.-.-</ecNumber>
    </recommendedName>
</protein>
<evidence type="ECO:0000256" key="8">
    <source>
        <dbReference type="ARBA" id="ARBA00022824"/>
    </source>
</evidence>
<feature type="transmembrane region" description="Helical" evidence="12">
    <location>
        <begin position="935"/>
        <end position="956"/>
    </location>
</feature>
<dbReference type="Proteomes" id="UP000009168">
    <property type="component" value="Unassembled WGS sequence"/>
</dbReference>
<accession>I7LSW2</accession>
<evidence type="ECO:0000256" key="3">
    <source>
        <dbReference type="ARBA" id="ARBA00008400"/>
    </source>
</evidence>
<feature type="transmembrane region" description="Helical" evidence="12">
    <location>
        <begin position="968"/>
        <end position="993"/>
    </location>
</feature>
<evidence type="ECO:0000256" key="2">
    <source>
        <dbReference type="ARBA" id="ARBA00004687"/>
    </source>
</evidence>
<feature type="transmembrane region" description="Helical" evidence="12">
    <location>
        <begin position="717"/>
        <end position="738"/>
    </location>
</feature>
<evidence type="ECO:0000313" key="14">
    <source>
        <dbReference type="EMBL" id="EAR83731.1"/>
    </source>
</evidence>
<name>I7LSW2_TETTS</name>
<organism evidence="14 15">
    <name type="scientific">Tetrahymena thermophila (strain SB210)</name>
    <dbReference type="NCBI Taxonomy" id="312017"/>
    <lineage>
        <taxon>Eukaryota</taxon>
        <taxon>Sar</taxon>
        <taxon>Alveolata</taxon>
        <taxon>Ciliophora</taxon>
        <taxon>Intramacronucleata</taxon>
        <taxon>Oligohymenophorea</taxon>
        <taxon>Hymenostomatida</taxon>
        <taxon>Tetrahymenina</taxon>
        <taxon>Tetrahymenidae</taxon>
        <taxon>Tetrahymena</taxon>
    </lineage>
</organism>
<dbReference type="EC" id="2.-.-.-" evidence="12"/>
<feature type="transmembrane region" description="Helical" evidence="12">
    <location>
        <begin position="608"/>
        <end position="625"/>
    </location>
</feature>
<feature type="transmembrane region" description="Helical" evidence="12">
    <location>
        <begin position="539"/>
        <end position="560"/>
    </location>
</feature>
<keyword evidence="8 12" id="KW-0256">Endoplasmic reticulum</keyword>
<feature type="transmembrane region" description="Helical" evidence="12">
    <location>
        <begin position="692"/>
        <end position="711"/>
    </location>
</feature>
<dbReference type="GeneID" id="7830908"/>